<dbReference type="Proteomes" id="UP001287286">
    <property type="component" value="Unassembled WGS sequence"/>
</dbReference>
<feature type="signal peptide" evidence="1">
    <location>
        <begin position="1"/>
        <end position="18"/>
    </location>
</feature>
<keyword evidence="3" id="KW-1185">Reference proteome</keyword>
<proteinExistence type="predicted"/>
<evidence type="ECO:0000313" key="2">
    <source>
        <dbReference type="EMBL" id="KAK4090539.1"/>
    </source>
</evidence>
<keyword evidence="1" id="KW-0732">Signal</keyword>
<gene>
    <name evidence="2" type="ORF">Purlil1_5211</name>
</gene>
<feature type="chain" id="PRO_5045789692" evidence="1">
    <location>
        <begin position="19"/>
        <end position="135"/>
    </location>
</feature>
<comment type="caution">
    <text evidence="2">The sequence shown here is derived from an EMBL/GenBank/DDBJ whole genome shotgun (WGS) entry which is preliminary data.</text>
</comment>
<protein>
    <submittedName>
        <fullName evidence="2">Uncharacterized protein</fullName>
    </submittedName>
</protein>
<reference evidence="2 3" key="1">
    <citation type="journal article" date="2024" name="Microbiol. Resour. Announc.">
        <title>Genome annotations for the ascomycete fungi Trichoderma harzianum, Trichoderma aggressivum, and Purpureocillium lilacinum.</title>
        <authorList>
            <person name="Beijen E.P.W."/>
            <person name="Ohm R.A."/>
        </authorList>
    </citation>
    <scope>NUCLEOTIDE SEQUENCE [LARGE SCALE GENOMIC DNA]</scope>
    <source>
        <strain evidence="2 3">CBS 150709</strain>
    </source>
</reference>
<evidence type="ECO:0000313" key="3">
    <source>
        <dbReference type="Proteomes" id="UP001287286"/>
    </source>
</evidence>
<accession>A0ABR0C2E3</accession>
<evidence type="ECO:0000256" key="1">
    <source>
        <dbReference type="SAM" id="SignalP"/>
    </source>
</evidence>
<organism evidence="2 3">
    <name type="scientific">Purpureocillium lilacinum</name>
    <name type="common">Paecilomyces lilacinus</name>
    <dbReference type="NCBI Taxonomy" id="33203"/>
    <lineage>
        <taxon>Eukaryota</taxon>
        <taxon>Fungi</taxon>
        <taxon>Dikarya</taxon>
        <taxon>Ascomycota</taxon>
        <taxon>Pezizomycotina</taxon>
        <taxon>Sordariomycetes</taxon>
        <taxon>Hypocreomycetidae</taxon>
        <taxon>Hypocreales</taxon>
        <taxon>Ophiocordycipitaceae</taxon>
        <taxon>Purpureocillium</taxon>
    </lineage>
</organism>
<name>A0ABR0C2E3_PURLI</name>
<sequence>MRATDFLAITLLVQGGAAKTWADLANHTFRQPMYTGTLPPTPQMERLQANETIARLNRSRFGKCNPNTNACETTVWSVTTFDAAKGGWQFASRPYYEPCHSATPCDKTNPGNRHCIVGVWNSAADPHYRAINTIC</sequence>
<dbReference type="EMBL" id="JAWRVI010000015">
    <property type="protein sequence ID" value="KAK4090539.1"/>
    <property type="molecule type" value="Genomic_DNA"/>
</dbReference>